<evidence type="ECO:0000313" key="4">
    <source>
        <dbReference type="Proteomes" id="UP001501469"/>
    </source>
</evidence>
<dbReference type="Pfam" id="PF02129">
    <property type="entry name" value="Peptidase_S15"/>
    <property type="match status" value="1"/>
</dbReference>
<feature type="signal peptide" evidence="1">
    <location>
        <begin position="1"/>
        <end position="21"/>
    </location>
</feature>
<organism evidence="3 4">
    <name type="scientific">Hymenobacter glaciei</name>
    <dbReference type="NCBI Taxonomy" id="877209"/>
    <lineage>
        <taxon>Bacteria</taxon>
        <taxon>Pseudomonadati</taxon>
        <taxon>Bacteroidota</taxon>
        <taxon>Cytophagia</taxon>
        <taxon>Cytophagales</taxon>
        <taxon>Hymenobacteraceae</taxon>
        <taxon>Hymenobacter</taxon>
    </lineage>
</organism>
<sequence>MRLLCLLLIACCTLLGSAAHAARPLNRVEQVQLTSPVSGAHLSALMQLPTGTGPFAAAVLLPERGSDAHALSADNLLLTNIADQLVSQGVIVLRLHERGNNGSEGTTPATTLAERADDAIAALNFLRTQPQVDVTRLGLIGHGEGANVALLAASLPLAPTYVVAVAAAGLTGSELLANQPVMYGKVLGRDTLEAHQQHTYRLAETTAQTEAAKLRAAGSNSAQVQTYLDQQRLRLKATQRRDQEARVKHQRAMLEIVRQTPDNAQAHAILSNMLRQRYPAMAPADVQASVQAFTTPAYRSYLSFDPLPTLAQVHCPVLLLQGDDDTEVNPAANLSLLKKGLKANTRVTELRLPGLNHALQITKETAGFETPLSPSALVDIQRWLSAQR</sequence>
<accession>A0ABP7UYU8</accession>
<evidence type="ECO:0000313" key="3">
    <source>
        <dbReference type="EMBL" id="GAA4055878.1"/>
    </source>
</evidence>
<dbReference type="Gene3D" id="3.40.50.1820">
    <property type="entry name" value="alpha/beta hydrolase"/>
    <property type="match status" value="1"/>
</dbReference>
<keyword evidence="1" id="KW-0732">Signal</keyword>
<dbReference type="PANTHER" id="PTHR43265:SF1">
    <property type="entry name" value="ESTERASE ESTD"/>
    <property type="match status" value="1"/>
</dbReference>
<proteinExistence type="predicted"/>
<evidence type="ECO:0000259" key="2">
    <source>
        <dbReference type="Pfam" id="PF02129"/>
    </source>
</evidence>
<feature type="chain" id="PRO_5047246814" description="Xaa-Pro dipeptidyl-peptidase-like domain-containing protein" evidence="1">
    <location>
        <begin position="22"/>
        <end position="388"/>
    </location>
</feature>
<dbReference type="SUPFAM" id="SSF53474">
    <property type="entry name" value="alpha/beta-Hydrolases"/>
    <property type="match status" value="1"/>
</dbReference>
<keyword evidence="4" id="KW-1185">Reference proteome</keyword>
<dbReference type="InterPro" id="IPR000383">
    <property type="entry name" value="Xaa-Pro-like_dom"/>
</dbReference>
<dbReference type="RefSeq" id="WP_345059892.1">
    <property type="nucleotide sequence ID" value="NZ_BAABDK010000035.1"/>
</dbReference>
<dbReference type="EMBL" id="BAABDK010000035">
    <property type="protein sequence ID" value="GAA4055878.1"/>
    <property type="molecule type" value="Genomic_DNA"/>
</dbReference>
<dbReference type="InterPro" id="IPR029058">
    <property type="entry name" value="AB_hydrolase_fold"/>
</dbReference>
<feature type="domain" description="Xaa-Pro dipeptidyl-peptidase-like" evidence="2">
    <location>
        <begin position="82"/>
        <end position="257"/>
    </location>
</feature>
<dbReference type="InterPro" id="IPR053145">
    <property type="entry name" value="AB_hydrolase_Est10"/>
</dbReference>
<comment type="caution">
    <text evidence="3">The sequence shown here is derived from an EMBL/GenBank/DDBJ whole genome shotgun (WGS) entry which is preliminary data.</text>
</comment>
<name>A0ABP7UYU8_9BACT</name>
<protein>
    <recommendedName>
        <fullName evidence="2">Xaa-Pro dipeptidyl-peptidase-like domain-containing protein</fullName>
    </recommendedName>
</protein>
<reference evidence="4" key="1">
    <citation type="journal article" date="2019" name="Int. J. Syst. Evol. Microbiol.">
        <title>The Global Catalogue of Microorganisms (GCM) 10K type strain sequencing project: providing services to taxonomists for standard genome sequencing and annotation.</title>
        <authorList>
            <consortium name="The Broad Institute Genomics Platform"/>
            <consortium name="The Broad Institute Genome Sequencing Center for Infectious Disease"/>
            <person name="Wu L."/>
            <person name="Ma J."/>
        </authorList>
    </citation>
    <scope>NUCLEOTIDE SEQUENCE [LARGE SCALE GENOMIC DNA]</scope>
    <source>
        <strain evidence="4">JCM 17225</strain>
    </source>
</reference>
<gene>
    <name evidence="3" type="ORF">GCM10022409_48940</name>
</gene>
<dbReference type="PANTHER" id="PTHR43265">
    <property type="entry name" value="ESTERASE ESTD"/>
    <property type="match status" value="1"/>
</dbReference>
<dbReference type="Proteomes" id="UP001501469">
    <property type="component" value="Unassembled WGS sequence"/>
</dbReference>
<evidence type="ECO:0000256" key="1">
    <source>
        <dbReference type="SAM" id="SignalP"/>
    </source>
</evidence>